<proteinExistence type="predicted"/>
<organism evidence="2 3">
    <name type="scientific">Bacillus pumilus</name>
    <name type="common">Bacillus mesentericus</name>
    <dbReference type="NCBI Taxonomy" id="1408"/>
    <lineage>
        <taxon>Bacteria</taxon>
        <taxon>Bacillati</taxon>
        <taxon>Bacillota</taxon>
        <taxon>Bacilli</taxon>
        <taxon>Bacillales</taxon>
        <taxon>Bacillaceae</taxon>
        <taxon>Bacillus</taxon>
    </lineage>
</organism>
<reference evidence="2 3" key="1">
    <citation type="submission" date="2014-12" db="EMBL/GenBank/DDBJ databases">
        <title>Draft Genome Sequences of Five Spore-Forming Food Isolates of Bacillus pumilus.</title>
        <authorList>
            <person name="de Jong A."/>
            <person name="van Heel A.J."/>
            <person name="Montalban-Lopez M."/>
            <person name="Krawczyk A.O."/>
            <person name="Berendsen E.M."/>
            <person name="Wells-Bennik M."/>
            <person name="Kuipers O.P."/>
        </authorList>
    </citation>
    <scope>NUCLEOTIDE SEQUENCE [LARGE SCALE GENOMIC DNA]</scope>
    <source>
        <strain evidence="2 3">B4127</strain>
    </source>
</reference>
<name>A0AB34QY53_BACPU</name>
<feature type="transmembrane region" description="Helical" evidence="1">
    <location>
        <begin position="20"/>
        <end position="38"/>
    </location>
</feature>
<evidence type="ECO:0000313" key="2">
    <source>
        <dbReference type="EMBL" id="KIL24878.1"/>
    </source>
</evidence>
<sequence length="39" mass="4813">MLVFLNSSRILFKFISDHHIFILSVFHCYVLIFLDFSWY</sequence>
<dbReference type="Proteomes" id="UP000031978">
    <property type="component" value="Unassembled WGS sequence"/>
</dbReference>
<dbReference type="AlphaFoldDB" id="A0AB34QY53"/>
<keyword evidence="1" id="KW-0472">Membrane</keyword>
<accession>A0AB34QY53</accession>
<evidence type="ECO:0000256" key="1">
    <source>
        <dbReference type="SAM" id="Phobius"/>
    </source>
</evidence>
<keyword evidence="1" id="KW-0812">Transmembrane</keyword>
<dbReference type="EMBL" id="JXCL01000005">
    <property type="protein sequence ID" value="KIL24878.1"/>
    <property type="molecule type" value="Genomic_DNA"/>
</dbReference>
<protein>
    <submittedName>
        <fullName evidence="2">Uncharacterized protein</fullName>
    </submittedName>
</protein>
<evidence type="ECO:0000313" key="3">
    <source>
        <dbReference type="Proteomes" id="UP000031978"/>
    </source>
</evidence>
<comment type="caution">
    <text evidence="2">The sequence shown here is derived from an EMBL/GenBank/DDBJ whole genome shotgun (WGS) entry which is preliminary data.</text>
</comment>
<gene>
    <name evidence="2" type="ORF">B4127_3034</name>
</gene>
<keyword evidence="1" id="KW-1133">Transmembrane helix</keyword>